<dbReference type="PANTHER" id="PTHR46586:SF3">
    <property type="entry name" value="ANKYRIN REPEAT-CONTAINING PROTEIN"/>
    <property type="match status" value="1"/>
</dbReference>
<dbReference type="VEuPathDB" id="FungiDB:H257_12523"/>
<reference evidence="1 2" key="1">
    <citation type="submission" date="2018-08" db="EMBL/GenBank/DDBJ databases">
        <title>Aphanomyces genome sequencing and annotation.</title>
        <authorList>
            <person name="Minardi D."/>
            <person name="Oidtmann B."/>
            <person name="Van Der Giezen M."/>
            <person name="Studholme D.J."/>
        </authorList>
    </citation>
    <scope>NUCLEOTIDE SEQUENCE [LARGE SCALE GENOMIC DNA]</scope>
    <source>
        <strain evidence="1 2">Kv</strain>
    </source>
</reference>
<comment type="caution">
    <text evidence="1">The sequence shown here is derived from an EMBL/GenBank/DDBJ whole genome shotgun (WGS) entry which is preliminary data.</text>
</comment>
<gene>
    <name evidence="1" type="ORF">DYB36_002095</name>
</gene>
<dbReference type="PANTHER" id="PTHR46586">
    <property type="entry name" value="ANKYRIN REPEAT-CONTAINING PROTEIN"/>
    <property type="match status" value="1"/>
</dbReference>
<dbReference type="EMBL" id="QUSZ01007925">
    <property type="protein sequence ID" value="RHY01186.1"/>
    <property type="molecule type" value="Genomic_DNA"/>
</dbReference>
<dbReference type="InterPro" id="IPR052050">
    <property type="entry name" value="SecEffector_AnkRepeat"/>
</dbReference>
<organism evidence="1 2">
    <name type="scientific">Aphanomyces astaci</name>
    <name type="common">Crayfish plague agent</name>
    <dbReference type="NCBI Taxonomy" id="112090"/>
    <lineage>
        <taxon>Eukaryota</taxon>
        <taxon>Sar</taxon>
        <taxon>Stramenopiles</taxon>
        <taxon>Oomycota</taxon>
        <taxon>Saprolegniomycetes</taxon>
        <taxon>Saprolegniales</taxon>
        <taxon>Verrucalvaceae</taxon>
        <taxon>Aphanomyces</taxon>
    </lineage>
</organism>
<dbReference type="InterPro" id="IPR002110">
    <property type="entry name" value="Ankyrin_rpt"/>
</dbReference>
<dbReference type="SUPFAM" id="SSF48403">
    <property type="entry name" value="Ankyrin repeat"/>
    <property type="match status" value="2"/>
</dbReference>
<evidence type="ECO:0000313" key="2">
    <source>
        <dbReference type="Proteomes" id="UP000265427"/>
    </source>
</evidence>
<dbReference type="Proteomes" id="UP000265427">
    <property type="component" value="Unassembled WGS sequence"/>
</dbReference>
<dbReference type="InterPro" id="IPR036770">
    <property type="entry name" value="Ankyrin_rpt-contain_sf"/>
</dbReference>
<evidence type="ECO:0000313" key="1">
    <source>
        <dbReference type="EMBL" id="RHY01186.1"/>
    </source>
</evidence>
<dbReference type="Pfam" id="PF12796">
    <property type="entry name" value="Ank_2"/>
    <property type="match status" value="2"/>
</dbReference>
<dbReference type="SMART" id="SM00248">
    <property type="entry name" value="ANK"/>
    <property type="match status" value="9"/>
</dbReference>
<accession>A0A397A2M0</accession>
<dbReference type="AlphaFoldDB" id="A0A397A2M0"/>
<name>A0A397A2M0_APHAT</name>
<sequence length="809" mass="88323">MKVPRQLKPRAAMDVFQNPNVITHITAFQRGLYYDMRDLACLKVPFFDSHDLVETWKPVEAALAPWLTHHKTSRVKLLLSCLPHLEHVVALHAAISGDLPLLKYLHKELNVLLACPYFLLDYAAWSGHLDALVYLHTIRHRGLTPHALHEAARHGFFPIVKFLECYHRDGTSAMIAAAANGHLNIVDFLFNHRQDSFEDKAMDAAAAGGHLHVVMWLYSRGSRSWRALSAAANHGHAHVMHFLLQTPIKNWGPVSMDTAASKNRVEVLRNLQAHPEVVSQHHAIDAAAVHGHLEAVVLLHEIPLATASVKAINVASAKGYLSIVEFLHANNTAGCTLAAMDDAAANGHLEVVKFLHTHRTEGCSTDAMDLAATRGHLDVVTFLHTHRHEGCTHDAMDGAASRGHLEIVRFLHENRTEGCTEAAMDRASQNNFADVVQFLVACGHASSSSRAIDAAVGNGNTHLVEFLLTHGHRPSVDALESCAWKLDASSFESMFALVDNHTARVDATVDVAVFAATRGNLALLHTAIRLGGVTAVPDTALVGAATNGHLTVVQYLVSKSNGHQPLSALDDASTNGHLEVVKYLHHEGFPCTVRAMDGAAINGHLDVVKWLSEHRKEGCTTEAMDGACRNGHLEVVQWLYYERQIHVSPHALTWAADTGRQHLAEWLVTTCAVECDVSEALVSAAASGHLSLFVYFVKSCSQWNVSEDILIVAARHGHLDMVKWIVMTSDPPVTTFMAAKAACNEQRTLVMSYLNRMDTMDSMGDVESGSDDDEDLSDECGDALLIEQVNDLADDSSSCGDAGSDYEDD</sequence>
<protein>
    <submittedName>
        <fullName evidence="1">Uncharacterized protein</fullName>
    </submittedName>
</protein>
<dbReference type="Gene3D" id="1.25.40.20">
    <property type="entry name" value="Ankyrin repeat-containing domain"/>
    <property type="match status" value="4"/>
</dbReference>
<proteinExistence type="predicted"/>
<dbReference type="Pfam" id="PF13637">
    <property type="entry name" value="Ank_4"/>
    <property type="match status" value="3"/>
</dbReference>